<dbReference type="PANTHER" id="PTHR43289:SF6">
    <property type="entry name" value="SERINE_THREONINE-PROTEIN KINASE NEKL-3"/>
    <property type="match status" value="1"/>
</dbReference>
<evidence type="ECO:0000256" key="5">
    <source>
        <dbReference type="ARBA" id="ARBA00022777"/>
    </source>
</evidence>
<sequence>MEGTPFGPYRLINLLGRGGMGEVWRAYDTVTDRIVALKVLPANFAADKTFQQRFRREAHSAARLNNPHVVPIHTYGEIDGRLFVDMRLIDGRDLATVLASGSMPRHARCTSSSKWPAPCMRRTRLDWCIGISSPPTSCSMKATLLI</sequence>
<dbReference type="Pfam" id="PF00069">
    <property type="entry name" value="Pkinase"/>
    <property type="match status" value="1"/>
</dbReference>
<evidence type="ECO:0000256" key="7">
    <source>
        <dbReference type="PROSITE-ProRule" id="PRU10141"/>
    </source>
</evidence>
<keyword evidence="4 7" id="KW-0547">Nucleotide-binding</keyword>
<evidence type="ECO:0000313" key="10">
    <source>
        <dbReference type="Proteomes" id="UP001501417"/>
    </source>
</evidence>
<dbReference type="PANTHER" id="PTHR43289">
    <property type="entry name" value="MITOGEN-ACTIVATED PROTEIN KINASE KINASE KINASE 20-RELATED"/>
    <property type="match status" value="1"/>
</dbReference>
<keyword evidence="5" id="KW-0418">Kinase</keyword>
<evidence type="ECO:0000256" key="2">
    <source>
        <dbReference type="ARBA" id="ARBA00022527"/>
    </source>
</evidence>
<evidence type="ECO:0000259" key="8">
    <source>
        <dbReference type="PROSITE" id="PS50011"/>
    </source>
</evidence>
<dbReference type="InterPro" id="IPR017441">
    <property type="entry name" value="Protein_kinase_ATP_BS"/>
</dbReference>
<accession>A0ABP8RDT9</accession>
<dbReference type="SUPFAM" id="SSF56112">
    <property type="entry name" value="Protein kinase-like (PK-like)"/>
    <property type="match status" value="1"/>
</dbReference>
<organism evidence="9 10">
    <name type="scientific">Mycobacterium paraffinicum</name>
    <dbReference type="NCBI Taxonomy" id="53378"/>
    <lineage>
        <taxon>Bacteria</taxon>
        <taxon>Bacillati</taxon>
        <taxon>Actinomycetota</taxon>
        <taxon>Actinomycetes</taxon>
        <taxon>Mycobacteriales</taxon>
        <taxon>Mycobacteriaceae</taxon>
        <taxon>Mycobacterium</taxon>
    </lineage>
</organism>
<dbReference type="Gene3D" id="3.30.200.20">
    <property type="entry name" value="Phosphorylase Kinase, domain 1"/>
    <property type="match status" value="1"/>
</dbReference>
<name>A0ABP8RDT9_9MYCO</name>
<keyword evidence="10" id="KW-1185">Reference proteome</keyword>
<evidence type="ECO:0000256" key="3">
    <source>
        <dbReference type="ARBA" id="ARBA00022679"/>
    </source>
</evidence>
<keyword evidence="3" id="KW-0808">Transferase</keyword>
<proteinExistence type="predicted"/>
<evidence type="ECO:0000256" key="4">
    <source>
        <dbReference type="ARBA" id="ARBA00022741"/>
    </source>
</evidence>
<comment type="caution">
    <text evidence="9">The sequence shown here is derived from an EMBL/GenBank/DDBJ whole genome shotgun (WGS) entry which is preliminary data.</text>
</comment>
<protein>
    <recommendedName>
        <fullName evidence="1">non-specific serine/threonine protein kinase</fullName>
        <ecNumber evidence="1">2.7.11.1</ecNumber>
    </recommendedName>
</protein>
<evidence type="ECO:0000256" key="6">
    <source>
        <dbReference type="ARBA" id="ARBA00022840"/>
    </source>
</evidence>
<keyword evidence="2" id="KW-0723">Serine/threonine-protein kinase</keyword>
<keyword evidence="6 7" id="KW-0067">ATP-binding</keyword>
<evidence type="ECO:0000256" key="1">
    <source>
        <dbReference type="ARBA" id="ARBA00012513"/>
    </source>
</evidence>
<dbReference type="PROSITE" id="PS00107">
    <property type="entry name" value="PROTEIN_KINASE_ATP"/>
    <property type="match status" value="1"/>
</dbReference>
<dbReference type="EMBL" id="BAABGF010000013">
    <property type="protein sequence ID" value="GAA4536137.1"/>
    <property type="molecule type" value="Genomic_DNA"/>
</dbReference>
<gene>
    <name evidence="9" type="ORF">GCM10023161_10720</name>
</gene>
<dbReference type="InterPro" id="IPR000719">
    <property type="entry name" value="Prot_kinase_dom"/>
</dbReference>
<feature type="domain" description="Protein kinase" evidence="8">
    <location>
        <begin position="9"/>
        <end position="146"/>
    </location>
</feature>
<evidence type="ECO:0000313" key="9">
    <source>
        <dbReference type="EMBL" id="GAA4536137.1"/>
    </source>
</evidence>
<feature type="binding site" evidence="7">
    <location>
        <position position="38"/>
    </location>
    <ligand>
        <name>ATP</name>
        <dbReference type="ChEBI" id="CHEBI:30616"/>
    </ligand>
</feature>
<dbReference type="EC" id="2.7.11.1" evidence="1"/>
<dbReference type="InterPro" id="IPR011009">
    <property type="entry name" value="Kinase-like_dom_sf"/>
</dbReference>
<dbReference type="Proteomes" id="UP001501417">
    <property type="component" value="Unassembled WGS sequence"/>
</dbReference>
<reference evidence="10" key="1">
    <citation type="journal article" date="2019" name="Int. J. Syst. Evol. Microbiol.">
        <title>The Global Catalogue of Microorganisms (GCM) 10K type strain sequencing project: providing services to taxonomists for standard genome sequencing and annotation.</title>
        <authorList>
            <consortium name="The Broad Institute Genomics Platform"/>
            <consortium name="The Broad Institute Genome Sequencing Center for Infectious Disease"/>
            <person name="Wu L."/>
            <person name="Ma J."/>
        </authorList>
    </citation>
    <scope>NUCLEOTIDE SEQUENCE [LARGE SCALE GENOMIC DNA]</scope>
    <source>
        <strain evidence="10">JCM 17782</strain>
    </source>
</reference>
<dbReference type="PROSITE" id="PS50011">
    <property type="entry name" value="PROTEIN_KINASE_DOM"/>
    <property type="match status" value="1"/>
</dbReference>